<name>A0A2J8QL17_PANTR</name>
<proteinExistence type="predicted"/>
<feature type="signal peptide" evidence="1">
    <location>
        <begin position="1"/>
        <end position="18"/>
    </location>
</feature>
<organism evidence="2 3">
    <name type="scientific">Pan troglodytes</name>
    <name type="common">Chimpanzee</name>
    <dbReference type="NCBI Taxonomy" id="9598"/>
    <lineage>
        <taxon>Eukaryota</taxon>
        <taxon>Metazoa</taxon>
        <taxon>Chordata</taxon>
        <taxon>Craniata</taxon>
        <taxon>Vertebrata</taxon>
        <taxon>Euteleostomi</taxon>
        <taxon>Mammalia</taxon>
        <taxon>Eutheria</taxon>
        <taxon>Euarchontoglires</taxon>
        <taxon>Primates</taxon>
        <taxon>Haplorrhini</taxon>
        <taxon>Catarrhini</taxon>
        <taxon>Hominidae</taxon>
        <taxon>Pan</taxon>
    </lineage>
</organism>
<dbReference type="EMBL" id="NBAG03000032">
    <property type="protein sequence ID" value="PNI96901.1"/>
    <property type="molecule type" value="Genomic_DNA"/>
</dbReference>
<keyword evidence="1" id="KW-0732">Signal</keyword>
<accession>A0A2J8QL17</accession>
<evidence type="ECO:0000313" key="2">
    <source>
        <dbReference type="EMBL" id="PNI96901.1"/>
    </source>
</evidence>
<reference evidence="2 3" key="1">
    <citation type="submission" date="2017-12" db="EMBL/GenBank/DDBJ databases">
        <title>High-resolution comparative analysis of great ape genomes.</title>
        <authorList>
            <person name="Pollen A."/>
            <person name="Hastie A."/>
            <person name="Hormozdiari F."/>
            <person name="Dougherty M."/>
            <person name="Liu R."/>
            <person name="Chaisson M."/>
            <person name="Hoppe E."/>
            <person name="Hill C."/>
            <person name="Pang A."/>
            <person name="Hillier L."/>
            <person name="Baker C."/>
            <person name="Armstrong J."/>
            <person name="Shendure J."/>
            <person name="Paten B."/>
            <person name="Wilson R."/>
            <person name="Chao H."/>
            <person name="Schneider V."/>
            <person name="Ventura M."/>
            <person name="Kronenberg Z."/>
            <person name="Murali S."/>
            <person name="Gordon D."/>
            <person name="Cantsilieris S."/>
            <person name="Munson K."/>
            <person name="Nelson B."/>
            <person name="Raja A."/>
            <person name="Underwood J."/>
            <person name="Diekhans M."/>
            <person name="Fiddes I."/>
            <person name="Haussler D."/>
            <person name="Eichler E."/>
        </authorList>
    </citation>
    <scope>NUCLEOTIDE SEQUENCE [LARGE SCALE GENOMIC DNA]</scope>
    <source>
        <strain evidence="2">Yerkes chimp pedigree #C0471</strain>
    </source>
</reference>
<comment type="caution">
    <text evidence="2">The sequence shown here is derived from an EMBL/GenBank/DDBJ whole genome shotgun (WGS) entry which is preliminary data.</text>
</comment>
<sequence length="35" mass="3623">MQPILLLLAFLLLPRADAAGEKGQADQSCAAPQAT</sequence>
<gene>
    <name evidence="2" type="ORF">CK820_G0029738</name>
</gene>
<evidence type="ECO:0000256" key="1">
    <source>
        <dbReference type="SAM" id="SignalP"/>
    </source>
</evidence>
<dbReference type="AlphaFoldDB" id="A0A2J8QL17"/>
<evidence type="ECO:0000313" key="3">
    <source>
        <dbReference type="Proteomes" id="UP000236370"/>
    </source>
</evidence>
<feature type="chain" id="PRO_5014347629" evidence="1">
    <location>
        <begin position="19"/>
        <end position="35"/>
    </location>
</feature>
<dbReference type="Proteomes" id="UP000236370">
    <property type="component" value="Unassembled WGS sequence"/>
</dbReference>
<protein>
    <submittedName>
        <fullName evidence="2">GZMB isoform 5</fullName>
    </submittedName>
</protein>